<dbReference type="Gene3D" id="2.30.110.10">
    <property type="entry name" value="Electron Transport, Fmn-binding Protein, Chain A"/>
    <property type="match status" value="1"/>
</dbReference>
<organism evidence="1 2">
    <name type="scientific">Nocardioides donggukensis</name>
    <dbReference type="NCBI Taxonomy" id="2774019"/>
    <lineage>
        <taxon>Bacteria</taxon>
        <taxon>Bacillati</taxon>
        <taxon>Actinomycetota</taxon>
        <taxon>Actinomycetes</taxon>
        <taxon>Propionibacteriales</taxon>
        <taxon>Nocardioidaceae</taxon>
        <taxon>Nocardioides</taxon>
    </lineage>
</organism>
<dbReference type="Pfam" id="PF12900">
    <property type="entry name" value="Pyridox_ox_2"/>
    <property type="match status" value="1"/>
</dbReference>
<keyword evidence="2" id="KW-1185">Reference proteome</keyword>
<dbReference type="RefSeq" id="WP_192143513.1">
    <property type="nucleotide sequence ID" value="NZ_JACYXZ010000003.1"/>
</dbReference>
<sequence>MRDWIALDPSECESLLRAGVVGRMAVFDGTRPHILPLNYAVVGDALLVRTGADSLLARLPDRTPLAFEVDALDHDGHRGWSVVAHGRSERIDSLDEVDRLDRGRGPRPWVAGTRPHHLRLRWSSLTGYRLGTGWDLRAAMPVRRAE</sequence>
<dbReference type="AlphaFoldDB" id="A0A927K9M4"/>
<evidence type="ECO:0000313" key="1">
    <source>
        <dbReference type="EMBL" id="MBD8870175.1"/>
    </source>
</evidence>
<name>A0A927K9M4_9ACTN</name>
<accession>A0A927K9M4</accession>
<reference evidence="1" key="1">
    <citation type="submission" date="2020-09" db="EMBL/GenBank/DDBJ databases">
        <title>Nocardioides sp. strain MJB4 16S ribosomal RNA gene Genome sequencing and assembly.</title>
        <authorList>
            <person name="Kim I."/>
        </authorList>
    </citation>
    <scope>NUCLEOTIDE SEQUENCE</scope>
    <source>
        <strain evidence="1">MJB4</strain>
    </source>
</reference>
<gene>
    <name evidence="1" type="ORF">IE331_11125</name>
</gene>
<dbReference type="InterPro" id="IPR024747">
    <property type="entry name" value="Pyridox_Oxase-rel"/>
</dbReference>
<evidence type="ECO:0000313" key="2">
    <source>
        <dbReference type="Proteomes" id="UP000616839"/>
    </source>
</evidence>
<proteinExistence type="predicted"/>
<dbReference type="SUPFAM" id="SSF50475">
    <property type="entry name" value="FMN-binding split barrel"/>
    <property type="match status" value="1"/>
</dbReference>
<protein>
    <submittedName>
        <fullName evidence="1">Pyridoxamine 5'-phosphate oxidase family protein</fullName>
    </submittedName>
</protein>
<dbReference type="EMBL" id="JACYXZ010000003">
    <property type="protein sequence ID" value="MBD8870175.1"/>
    <property type="molecule type" value="Genomic_DNA"/>
</dbReference>
<dbReference type="Proteomes" id="UP000616839">
    <property type="component" value="Unassembled WGS sequence"/>
</dbReference>
<comment type="caution">
    <text evidence="1">The sequence shown here is derived from an EMBL/GenBank/DDBJ whole genome shotgun (WGS) entry which is preliminary data.</text>
</comment>
<dbReference type="InterPro" id="IPR012349">
    <property type="entry name" value="Split_barrel_FMN-bd"/>
</dbReference>